<dbReference type="RefSeq" id="WP_105358019.1">
    <property type="nucleotide sequence ID" value="NZ_PUIB01000024.1"/>
</dbReference>
<dbReference type="Proteomes" id="UP000239388">
    <property type="component" value="Unassembled WGS sequence"/>
</dbReference>
<gene>
    <name evidence="1" type="ORF">C5Y98_23635</name>
</gene>
<dbReference type="SUPFAM" id="SSF53448">
    <property type="entry name" value="Nucleotide-diphospho-sugar transferases"/>
    <property type="match status" value="1"/>
</dbReference>
<dbReference type="EMBL" id="PUIB01000024">
    <property type="protein sequence ID" value="PQO28774.1"/>
    <property type="molecule type" value="Genomic_DNA"/>
</dbReference>
<organism evidence="1 2">
    <name type="scientific">Blastopirellula marina</name>
    <dbReference type="NCBI Taxonomy" id="124"/>
    <lineage>
        <taxon>Bacteria</taxon>
        <taxon>Pseudomonadati</taxon>
        <taxon>Planctomycetota</taxon>
        <taxon>Planctomycetia</taxon>
        <taxon>Pirellulales</taxon>
        <taxon>Pirellulaceae</taxon>
        <taxon>Blastopirellula</taxon>
    </lineage>
</organism>
<dbReference type="OrthoDB" id="581285at2"/>
<dbReference type="AlphaFoldDB" id="A0A2S8FA07"/>
<accession>A0A2S8FA07</accession>
<dbReference type="Gene3D" id="3.90.550.10">
    <property type="entry name" value="Spore Coat Polysaccharide Biosynthesis Protein SpsA, Chain A"/>
    <property type="match status" value="1"/>
</dbReference>
<dbReference type="InterPro" id="IPR029044">
    <property type="entry name" value="Nucleotide-diphossugar_trans"/>
</dbReference>
<evidence type="ECO:0000313" key="2">
    <source>
        <dbReference type="Proteomes" id="UP000239388"/>
    </source>
</evidence>
<sequence length="339" mass="38542">MTTQHHFCISENRVQDEVGVKLVVLSLVQNEPDCILHLFIDDLSEELKSWARDFPQVVLEQLTIKREDGWNIKAKILTKLLNDGVKAPIWIDSDIIVTAPIGHFFALEDDEMLVAEEFFRLRHRGTAGRTRGWGLPVGRNLPFTPNSCVVRVTDSHREFLNAWQELIRRPDYVALQAGPWNERPFYMMGDQDAMSALLGSEAFSHVPVRYLRKGRDIAQCFGADGYSPLDRLRNWQGLPPFVHAQGAKPWRKQEQIFQTQVDAFWYAARDYRNGLTEDESGWLDDRSKLAKLLHCMFLGHSSYVGLPSAICGAVGKYCGTIARKLGMPRQPSISKTGKT</sequence>
<evidence type="ECO:0000313" key="1">
    <source>
        <dbReference type="EMBL" id="PQO28774.1"/>
    </source>
</evidence>
<proteinExistence type="predicted"/>
<protein>
    <recommendedName>
        <fullName evidence="3">Nucleotide-diphospho-sugar transferase domain-containing protein</fullName>
    </recommendedName>
</protein>
<name>A0A2S8FA07_9BACT</name>
<evidence type="ECO:0008006" key="3">
    <source>
        <dbReference type="Google" id="ProtNLM"/>
    </source>
</evidence>
<reference evidence="1 2" key="1">
    <citation type="submission" date="2018-02" db="EMBL/GenBank/DDBJ databases">
        <title>Comparative genomes isolates from brazilian mangrove.</title>
        <authorList>
            <person name="Araujo J.E."/>
            <person name="Taketani R.G."/>
            <person name="Silva M.C.P."/>
            <person name="Loureco M.V."/>
            <person name="Andreote F.D."/>
        </authorList>
    </citation>
    <scope>NUCLEOTIDE SEQUENCE [LARGE SCALE GENOMIC DNA]</scope>
    <source>
        <strain evidence="1 2">NAP PRIS-MGV</strain>
    </source>
</reference>
<comment type="caution">
    <text evidence="1">The sequence shown here is derived from an EMBL/GenBank/DDBJ whole genome shotgun (WGS) entry which is preliminary data.</text>
</comment>